<keyword evidence="6" id="KW-1185">Reference proteome</keyword>
<feature type="region of interest" description="Disordered" evidence="1">
    <location>
        <begin position="159"/>
        <end position="192"/>
    </location>
</feature>
<organism evidence="4 5">
    <name type="scientific">Mycobacterium kansasii</name>
    <dbReference type="NCBI Taxonomy" id="1768"/>
    <lineage>
        <taxon>Bacteria</taxon>
        <taxon>Bacillati</taxon>
        <taxon>Actinomycetota</taxon>
        <taxon>Actinomycetes</taxon>
        <taxon>Mycobacteriales</taxon>
        <taxon>Mycobacteriaceae</taxon>
        <taxon>Mycobacterium</taxon>
    </lineage>
</organism>
<evidence type="ECO:0000313" key="4">
    <source>
        <dbReference type="EMBL" id="OOK73040.1"/>
    </source>
</evidence>
<evidence type="ECO:0000313" key="6">
    <source>
        <dbReference type="Proteomes" id="UP000516380"/>
    </source>
</evidence>
<sequence>MTYTDDFHAHYFAALRTYLDKRDEDSLAVGHELGRRALAERISMLDIIENHFRLLEELSPDAAAGRPIALEFLLQTLAALDIATRGFLDGTRRYEQERARAEDLAHRDTFRNALVNSLQEGFFVADHDGAVIEMNSAFAEIIGYPRKACRTAGRIRGCSTRKARPSNSSGFGGTASPSTRRRSGIATAIWSG</sequence>
<dbReference type="NCBIfam" id="TIGR00229">
    <property type="entry name" value="sensory_box"/>
    <property type="match status" value="1"/>
</dbReference>
<dbReference type="InterPro" id="IPR014787">
    <property type="entry name" value="PSer_Pase_RsbU_N"/>
</dbReference>
<dbReference type="InterPro" id="IPR013767">
    <property type="entry name" value="PAS_fold"/>
</dbReference>
<protein>
    <submittedName>
        <fullName evidence="4">Sensory box protein</fullName>
    </submittedName>
</protein>
<proteinExistence type="predicted"/>
<name>A0A1V3X1P0_MYCKA</name>
<dbReference type="Gene3D" id="1.10.1240.30">
    <property type="entry name" value="KaiA/RbsU domain"/>
    <property type="match status" value="1"/>
</dbReference>
<reference evidence="3 6" key="2">
    <citation type="submission" date="2020-07" db="EMBL/GenBank/DDBJ databases">
        <title>Mycobacterium kansasii (former subtype) with zoonotic potential isolated from diseased indoor pet cat, Japan.</title>
        <authorList>
            <person name="Fukano H."/>
            <person name="Terazono T."/>
            <person name="Hoshino Y."/>
        </authorList>
    </citation>
    <scope>NUCLEOTIDE SEQUENCE [LARGE SCALE GENOMIC DNA]</scope>
    <source>
        <strain evidence="3 6">Kuro-I</strain>
    </source>
</reference>
<dbReference type="Pfam" id="PF08673">
    <property type="entry name" value="RsbU_N"/>
    <property type="match status" value="1"/>
</dbReference>
<dbReference type="SUPFAM" id="SSF101215">
    <property type="entry name" value="KaiA/RbsU domain"/>
    <property type="match status" value="1"/>
</dbReference>
<dbReference type="Pfam" id="PF00989">
    <property type="entry name" value="PAS"/>
    <property type="match status" value="1"/>
</dbReference>
<dbReference type="InterPro" id="IPR035965">
    <property type="entry name" value="PAS-like_dom_sf"/>
</dbReference>
<accession>A0A1V3X1P0</accession>
<dbReference type="SUPFAM" id="SSF55785">
    <property type="entry name" value="PYP-like sensor domain (PAS domain)"/>
    <property type="match status" value="1"/>
</dbReference>
<evidence type="ECO:0000313" key="5">
    <source>
        <dbReference type="Proteomes" id="UP000188532"/>
    </source>
</evidence>
<dbReference type="Gene3D" id="3.30.450.20">
    <property type="entry name" value="PAS domain"/>
    <property type="match status" value="1"/>
</dbReference>
<dbReference type="CDD" id="cd00130">
    <property type="entry name" value="PAS"/>
    <property type="match status" value="1"/>
</dbReference>
<feature type="domain" description="PAS" evidence="2">
    <location>
        <begin position="107"/>
        <end position="147"/>
    </location>
</feature>
<evidence type="ECO:0000259" key="2">
    <source>
        <dbReference type="PROSITE" id="PS50112"/>
    </source>
</evidence>
<reference evidence="4 5" key="1">
    <citation type="submission" date="2017-02" db="EMBL/GenBank/DDBJ databases">
        <title>Complete genome sequences of Mycobacterium kansasii strains isolated from rhesus macaques.</title>
        <authorList>
            <person name="Panda A."/>
            <person name="Nagaraj S."/>
            <person name="Zhao X."/>
            <person name="Tettelin H."/>
            <person name="Detolla L.J."/>
        </authorList>
    </citation>
    <scope>NUCLEOTIDE SEQUENCE [LARGE SCALE GENOMIC DNA]</scope>
    <source>
        <strain evidence="4 5">11-3469</strain>
    </source>
</reference>
<dbReference type="Proteomes" id="UP000516380">
    <property type="component" value="Chromosome"/>
</dbReference>
<dbReference type="EMBL" id="AP023343">
    <property type="protein sequence ID" value="BCI84829.1"/>
    <property type="molecule type" value="Genomic_DNA"/>
</dbReference>
<evidence type="ECO:0000313" key="3">
    <source>
        <dbReference type="EMBL" id="BCI84829.1"/>
    </source>
</evidence>
<dbReference type="GO" id="GO:0006355">
    <property type="term" value="P:regulation of DNA-templated transcription"/>
    <property type="evidence" value="ECO:0007669"/>
    <property type="project" value="InterPro"/>
</dbReference>
<dbReference type="InterPro" id="IPR017944">
    <property type="entry name" value="KaiA/RbsU_helical_domain_sf"/>
</dbReference>
<dbReference type="PROSITE" id="PS50112">
    <property type="entry name" value="PAS"/>
    <property type="match status" value="1"/>
</dbReference>
<evidence type="ECO:0000256" key="1">
    <source>
        <dbReference type="SAM" id="MobiDB-lite"/>
    </source>
</evidence>
<dbReference type="EMBL" id="MVBN01000005">
    <property type="protein sequence ID" value="OOK73040.1"/>
    <property type="molecule type" value="Genomic_DNA"/>
</dbReference>
<gene>
    <name evidence="4" type="ORF">BZL29_5103</name>
    <name evidence="3" type="ORF">NIIDMKKI_00350</name>
</gene>
<dbReference type="Proteomes" id="UP000188532">
    <property type="component" value="Unassembled WGS sequence"/>
</dbReference>
<dbReference type="AlphaFoldDB" id="A0A1V3X1P0"/>
<dbReference type="InterPro" id="IPR000014">
    <property type="entry name" value="PAS"/>
</dbReference>